<feature type="region of interest" description="Disordered" evidence="1">
    <location>
        <begin position="566"/>
        <end position="640"/>
    </location>
</feature>
<dbReference type="Gene3D" id="1.20.1270.60">
    <property type="entry name" value="Arfaptin homology (AH) domain/BAR domain"/>
    <property type="match status" value="1"/>
</dbReference>
<feature type="compositionally biased region" description="Polar residues" evidence="1">
    <location>
        <begin position="361"/>
        <end position="373"/>
    </location>
</feature>
<dbReference type="GO" id="GO:0005543">
    <property type="term" value="F:phospholipid binding"/>
    <property type="evidence" value="ECO:0007669"/>
    <property type="project" value="InterPro"/>
</dbReference>
<dbReference type="InterPro" id="IPR037470">
    <property type="entry name" value="IVY1"/>
</dbReference>
<reference evidence="2" key="1">
    <citation type="journal article" date="2020" name="Fungal Divers.">
        <title>Resolving the Mortierellaceae phylogeny through synthesis of multi-gene phylogenetics and phylogenomics.</title>
        <authorList>
            <person name="Vandepol N."/>
            <person name="Liber J."/>
            <person name="Desiro A."/>
            <person name="Na H."/>
            <person name="Kennedy M."/>
            <person name="Barry K."/>
            <person name="Grigoriev I.V."/>
            <person name="Miller A.N."/>
            <person name="O'Donnell K."/>
            <person name="Stajich J.E."/>
            <person name="Bonito G."/>
        </authorList>
    </citation>
    <scope>NUCLEOTIDE SEQUENCE</scope>
    <source>
        <strain evidence="2">MES-2147</strain>
    </source>
</reference>
<feature type="compositionally biased region" description="Low complexity" evidence="1">
    <location>
        <begin position="514"/>
        <end position="532"/>
    </location>
</feature>
<organism evidence="2 3">
    <name type="scientific">Modicella reniformis</name>
    <dbReference type="NCBI Taxonomy" id="1440133"/>
    <lineage>
        <taxon>Eukaryota</taxon>
        <taxon>Fungi</taxon>
        <taxon>Fungi incertae sedis</taxon>
        <taxon>Mucoromycota</taxon>
        <taxon>Mortierellomycotina</taxon>
        <taxon>Mortierellomycetes</taxon>
        <taxon>Mortierellales</taxon>
        <taxon>Mortierellaceae</taxon>
        <taxon>Modicella</taxon>
    </lineage>
</organism>
<keyword evidence="3" id="KW-1185">Reference proteome</keyword>
<gene>
    <name evidence="2" type="ORF">BGZ65_005982</name>
</gene>
<dbReference type="EMBL" id="JAAAHW010003968">
    <property type="protein sequence ID" value="KAF9979810.1"/>
    <property type="molecule type" value="Genomic_DNA"/>
</dbReference>
<evidence type="ECO:0000313" key="2">
    <source>
        <dbReference type="EMBL" id="KAF9979810.1"/>
    </source>
</evidence>
<sequence>MSATVSLIDPTTLNPSFSDRPGIIITRTDQQTSAEQLQLLLTDAKAYRLQMMALSKAAANFGYALEKIAHSKAAVRDSSNVSSNLQAAAGLHYLMSNHHQILGDMVYKQFEIPLLEHLDTYRVNIETNEVQYERSMKAMKQKINETEAVSMAHGRKGQRDLLQYRQFLATLSMQVDELERIKLGYYFANMEAEQAHLQLILQKTSAIVRAEVDIYEHIASKGLSDVILESVNSGESVTKKTTFTSTVGSGFKPTAEDTLTKKSVLSSINESSKSTHSTKSQARVTGTAKESSDKNAPSSEMAVQTLAVQVDSSSQRESVAAEVLKEPKELDVLQEAREPEDATNSQQPSNSSQTAGEHQDTPSSTLNHDNTTVSKDDLPASIPSEKGPPSSCSFLLASRPGSGSNLALPTTPESLPVRGSMHISQDSELLNNRDFSFPYEPSELPEKRSRHSRLHLSRHDAQSIGGFVEEDEDDDFTTTPSTGILDQSINNSSLQLHSRDSSHHSHRLRHHTSDGQLSQKSSSSYASSVADSRGGIKMDHDTTTTAAAFLDTSLEESFGSSVVMKEQHHQQHMGDLRRGFDDGMPAFYADEMKDPQGRRLTQPRQSSLKSSSPAQASRPQSQCDEQDHELPFQGSNVSVA</sequence>
<dbReference type="Proteomes" id="UP000749646">
    <property type="component" value="Unassembled WGS sequence"/>
</dbReference>
<accession>A0A9P6JHG8</accession>
<feature type="compositionally biased region" description="Low complexity" evidence="1">
    <location>
        <begin position="344"/>
        <end position="353"/>
    </location>
</feature>
<dbReference type="OrthoDB" id="5594612at2759"/>
<dbReference type="InterPro" id="IPR027267">
    <property type="entry name" value="AH/BAR_dom_sf"/>
</dbReference>
<feature type="compositionally biased region" description="Polar residues" evidence="1">
    <location>
        <begin position="267"/>
        <end position="284"/>
    </location>
</feature>
<dbReference type="AlphaFoldDB" id="A0A9P6JHG8"/>
<comment type="caution">
    <text evidence="2">The sequence shown here is derived from an EMBL/GenBank/DDBJ whole genome shotgun (WGS) entry which is preliminary data.</text>
</comment>
<dbReference type="PANTHER" id="PTHR38407:SF1">
    <property type="entry name" value="PROTEIN IVY1"/>
    <property type="match status" value="1"/>
</dbReference>
<name>A0A9P6JHG8_9FUNG</name>
<dbReference type="PANTHER" id="PTHR38407">
    <property type="entry name" value="PROTEIN IVY1"/>
    <property type="match status" value="1"/>
</dbReference>
<feature type="compositionally biased region" description="Basic and acidic residues" evidence="1">
    <location>
        <begin position="566"/>
        <end position="581"/>
    </location>
</feature>
<feature type="compositionally biased region" description="Polar residues" evidence="1">
    <location>
        <begin position="294"/>
        <end position="317"/>
    </location>
</feature>
<proteinExistence type="predicted"/>
<feature type="region of interest" description="Disordered" evidence="1">
    <location>
        <begin position="464"/>
        <end position="539"/>
    </location>
</feature>
<dbReference type="GO" id="GO:0042144">
    <property type="term" value="P:vacuole fusion, non-autophagic"/>
    <property type="evidence" value="ECO:0007669"/>
    <property type="project" value="InterPro"/>
</dbReference>
<dbReference type="GO" id="GO:0000329">
    <property type="term" value="C:fungal-type vacuole membrane"/>
    <property type="evidence" value="ECO:0007669"/>
    <property type="project" value="InterPro"/>
</dbReference>
<evidence type="ECO:0000313" key="3">
    <source>
        <dbReference type="Proteomes" id="UP000749646"/>
    </source>
</evidence>
<protein>
    <submittedName>
        <fullName evidence="2">Uncharacterized protein</fullName>
    </submittedName>
</protein>
<feature type="compositionally biased region" description="Basic and acidic residues" evidence="1">
    <location>
        <begin position="323"/>
        <end position="340"/>
    </location>
</feature>
<feature type="region of interest" description="Disordered" evidence="1">
    <location>
        <begin position="267"/>
        <end position="398"/>
    </location>
</feature>
<evidence type="ECO:0000256" key="1">
    <source>
        <dbReference type="SAM" id="MobiDB-lite"/>
    </source>
</evidence>
<feature type="compositionally biased region" description="Low complexity" evidence="1">
    <location>
        <begin position="603"/>
        <end position="622"/>
    </location>
</feature>
<feature type="compositionally biased region" description="Polar residues" evidence="1">
    <location>
        <begin position="477"/>
        <end position="491"/>
    </location>
</feature>